<evidence type="ECO:0000313" key="1">
    <source>
        <dbReference type="EMBL" id="KAJ7362083.1"/>
    </source>
</evidence>
<proteinExistence type="predicted"/>
<protein>
    <submittedName>
        <fullName evidence="1">Uncharacterized protein</fullName>
    </submittedName>
</protein>
<dbReference type="OrthoDB" id="5970292at2759"/>
<keyword evidence="2" id="KW-1185">Reference proteome</keyword>
<name>A0A9W9YQE5_9CNID</name>
<evidence type="ECO:0000313" key="2">
    <source>
        <dbReference type="Proteomes" id="UP001163046"/>
    </source>
</evidence>
<comment type="caution">
    <text evidence="1">The sequence shown here is derived from an EMBL/GenBank/DDBJ whole genome shotgun (WGS) entry which is preliminary data.</text>
</comment>
<accession>A0A9W9YQE5</accession>
<dbReference type="Proteomes" id="UP001163046">
    <property type="component" value="Unassembled WGS sequence"/>
</dbReference>
<organism evidence="1 2">
    <name type="scientific">Desmophyllum pertusum</name>
    <dbReference type="NCBI Taxonomy" id="174260"/>
    <lineage>
        <taxon>Eukaryota</taxon>
        <taxon>Metazoa</taxon>
        <taxon>Cnidaria</taxon>
        <taxon>Anthozoa</taxon>
        <taxon>Hexacorallia</taxon>
        <taxon>Scleractinia</taxon>
        <taxon>Caryophylliina</taxon>
        <taxon>Caryophylliidae</taxon>
        <taxon>Desmophyllum</taxon>
    </lineage>
</organism>
<dbReference type="AlphaFoldDB" id="A0A9W9YQE5"/>
<gene>
    <name evidence="1" type="ORF">OS493_013174</name>
</gene>
<reference evidence="1" key="1">
    <citation type="submission" date="2023-01" db="EMBL/GenBank/DDBJ databases">
        <title>Genome assembly of the deep-sea coral Lophelia pertusa.</title>
        <authorList>
            <person name="Herrera S."/>
            <person name="Cordes E."/>
        </authorList>
    </citation>
    <scope>NUCLEOTIDE SEQUENCE</scope>
    <source>
        <strain evidence="1">USNM1676648</strain>
        <tissue evidence="1">Polyp</tissue>
    </source>
</reference>
<dbReference type="EMBL" id="MU827307">
    <property type="protein sequence ID" value="KAJ7362083.1"/>
    <property type="molecule type" value="Genomic_DNA"/>
</dbReference>
<sequence>MGDTTSIFWLGNLDNQSKTEGKNLQDCKEDSLDPFAVDAEFVLPGKYRKLKSTSTQLYSELRKIIEKDGKPSPCQHFVERLEAGFDVGNISTRNEIQDKANGLLEEHEQLSTLTDAVVIRSCSLRDDTSWQEVYKCYRHWQIVLSKFNELQRRTQRLLEGE</sequence>